<dbReference type="AlphaFoldDB" id="A0A3S5CK71"/>
<comment type="caution">
    <text evidence="1">The sequence shown here is derived from an EMBL/GenBank/DDBJ whole genome shotgun (WGS) entry which is preliminary data.</text>
</comment>
<dbReference type="EMBL" id="CAAALY010023389">
    <property type="protein sequence ID" value="VEL15087.1"/>
    <property type="molecule type" value="Genomic_DNA"/>
</dbReference>
<sequence length="69" mass="7631">MAGPNPQQPSRDHPSLCSPGLFSLHSSKFSVLQNLNAQRLIGVLLNCCSKKARPRFFVHPSTPNRLGYL</sequence>
<dbReference type="Proteomes" id="UP000784294">
    <property type="component" value="Unassembled WGS sequence"/>
</dbReference>
<proteinExistence type="predicted"/>
<protein>
    <submittedName>
        <fullName evidence="1">Uncharacterized protein</fullName>
    </submittedName>
</protein>
<evidence type="ECO:0000313" key="1">
    <source>
        <dbReference type="EMBL" id="VEL15087.1"/>
    </source>
</evidence>
<organism evidence="1 2">
    <name type="scientific">Protopolystoma xenopodis</name>
    <dbReference type="NCBI Taxonomy" id="117903"/>
    <lineage>
        <taxon>Eukaryota</taxon>
        <taxon>Metazoa</taxon>
        <taxon>Spiralia</taxon>
        <taxon>Lophotrochozoa</taxon>
        <taxon>Platyhelminthes</taxon>
        <taxon>Monogenea</taxon>
        <taxon>Polyopisthocotylea</taxon>
        <taxon>Polystomatidea</taxon>
        <taxon>Polystomatidae</taxon>
        <taxon>Protopolystoma</taxon>
    </lineage>
</organism>
<gene>
    <name evidence="1" type="ORF">PXEA_LOCUS8527</name>
</gene>
<reference evidence="1" key="1">
    <citation type="submission" date="2018-11" db="EMBL/GenBank/DDBJ databases">
        <authorList>
            <consortium name="Pathogen Informatics"/>
        </authorList>
    </citation>
    <scope>NUCLEOTIDE SEQUENCE</scope>
</reference>
<name>A0A3S5CK71_9PLAT</name>
<accession>A0A3S5CK71</accession>
<keyword evidence="2" id="KW-1185">Reference proteome</keyword>
<evidence type="ECO:0000313" key="2">
    <source>
        <dbReference type="Proteomes" id="UP000784294"/>
    </source>
</evidence>